<keyword evidence="9 15" id="KW-0472">Membrane</keyword>
<keyword evidence="10" id="KW-0325">Glycoprotein</keyword>
<gene>
    <name evidence="16" type="ORF">DH2020_045990</name>
</gene>
<dbReference type="EMBL" id="JABTTQ020003093">
    <property type="protein sequence ID" value="KAK6120299.1"/>
    <property type="molecule type" value="Genomic_DNA"/>
</dbReference>
<name>A0ABR0UD91_REHGL</name>
<keyword evidence="6 15" id="KW-0812">Transmembrane</keyword>
<dbReference type="InterPro" id="IPR019378">
    <property type="entry name" value="GDP-Fuc_O-FucTrfase"/>
</dbReference>
<comment type="similarity">
    <text evidence="3">Belongs to the glycosyltransferase GT106 family.</text>
</comment>
<accession>A0ABR0UD91</accession>
<evidence type="ECO:0000256" key="4">
    <source>
        <dbReference type="ARBA" id="ARBA00022676"/>
    </source>
</evidence>
<keyword evidence="17" id="KW-1185">Reference proteome</keyword>
<dbReference type="Gene3D" id="3.40.50.11350">
    <property type="match status" value="1"/>
</dbReference>
<evidence type="ECO:0000256" key="12">
    <source>
        <dbReference type="ARBA" id="ARBA00023277"/>
    </source>
</evidence>
<evidence type="ECO:0000256" key="7">
    <source>
        <dbReference type="ARBA" id="ARBA00022968"/>
    </source>
</evidence>
<keyword evidence="12" id="KW-0119">Carbohydrate metabolism</keyword>
<dbReference type="CDD" id="cd11299">
    <property type="entry name" value="O-FucT_plant"/>
    <property type="match status" value="1"/>
</dbReference>
<evidence type="ECO:0000256" key="13">
    <source>
        <dbReference type="ARBA" id="ARBA00030350"/>
    </source>
</evidence>
<organism evidence="16 17">
    <name type="scientific">Rehmannia glutinosa</name>
    <name type="common">Chinese foxglove</name>
    <dbReference type="NCBI Taxonomy" id="99300"/>
    <lineage>
        <taxon>Eukaryota</taxon>
        <taxon>Viridiplantae</taxon>
        <taxon>Streptophyta</taxon>
        <taxon>Embryophyta</taxon>
        <taxon>Tracheophyta</taxon>
        <taxon>Spermatophyta</taxon>
        <taxon>Magnoliopsida</taxon>
        <taxon>eudicotyledons</taxon>
        <taxon>Gunneridae</taxon>
        <taxon>Pentapetalae</taxon>
        <taxon>asterids</taxon>
        <taxon>lamiids</taxon>
        <taxon>Lamiales</taxon>
        <taxon>Orobanchaceae</taxon>
        <taxon>Rehmannieae</taxon>
        <taxon>Rehmannia</taxon>
    </lineage>
</organism>
<dbReference type="Pfam" id="PF10250">
    <property type="entry name" value="O-FucT"/>
    <property type="match status" value="1"/>
</dbReference>
<evidence type="ECO:0000313" key="16">
    <source>
        <dbReference type="EMBL" id="KAK6120299.1"/>
    </source>
</evidence>
<proteinExistence type="inferred from homology"/>
<reference evidence="16 17" key="1">
    <citation type="journal article" date="2021" name="Comput. Struct. Biotechnol. J.">
        <title>De novo genome assembly of the potent medicinal plant Rehmannia glutinosa using nanopore technology.</title>
        <authorList>
            <person name="Ma L."/>
            <person name="Dong C."/>
            <person name="Song C."/>
            <person name="Wang X."/>
            <person name="Zheng X."/>
            <person name="Niu Y."/>
            <person name="Chen S."/>
            <person name="Feng W."/>
        </authorList>
    </citation>
    <scope>NUCLEOTIDE SEQUENCE [LARGE SCALE GENOMIC DNA]</scope>
    <source>
        <strain evidence="16">DH-2019</strain>
    </source>
</reference>
<feature type="region of interest" description="Disordered" evidence="14">
    <location>
        <begin position="27"/>
        <end position="53"/>
    </location>
</feature>
<keyword evidence="7" id="KW-0735">Signal-anchor</keyword>
<dbReference type="Proteomes" id="UP001318860">
    <property type="component" value="Unassembled WGS sequence"/>
</dbReference>
<evidence type="ECO:0000256" key="1">
    <source>
        <dbReference type="ARBA" id="ARBA00004606"/>
    </source>
</evidence>
<comment type="caution">
    <text evidence="16">The sequence shown here is derived from an EMBL/GenBank/DDBJ whole genome shotgun (WGS) entry which is preliminary data.</text>
</comment>
<keyword evidence="5" id="KW-0808">Transferase</keyword>
<protein>
    <recommendedName>
        <fullName evidence="13">O-fucosyltransferase family protein</fullName>
    </recommendedName>
</protein>
<comment type="pathway">
    <text evidence="2">Glycan metabolism.</text>
</comment>
<dbReference type="PANTHER" id="PTHR31741:SF4">
    <property type="entry name" value="O-FUCOSYLTRANSFERASE 28"/>
    <property type="match status" value="1"/>
</dbReference>
<evidence type="ECO:0000256" key="15">
    <source>
        <dbReference type="SAM" id="Phobius"/>
    </source>
</evidence>
<evidence type="ECO:0000256" key="9">
    <source>
        <dbReference type="ARBA" id="ARBA00023136"/>
    </source>
</evidence>
<sequence>MSSGGTTTTSITSANNNNATQIGATVTHHRRRGAAADSPMNNDQEKLDQKPTTTTDHVQIALLDHSKSDVDEQALLFNNNINNNHHHHHHHPVIRYFLSRKRLPENWVEFLFSSWGALRLRKNMGRTVFMFLLVMVVVSAFLKFSFLGGGGGGKIVRAEKEILFIQNFNNDLLSNAHKAVFDSESSSGSAVQKRQMKEFPVPEIWMKPNSDNFYQCISRPRNRIRTGKKTNGYILVHANGGLNQMRTGICDMVAVAKIMNATLVLPSLDHQSFWTDPSDFKDIFDWRHFIEVLKDDIEIVDTLPSKYASVNPLTKAPVSWSKASYYRREILPLLKKHKVIKFTHTDSRLANNGLASSIQKLRCRANYEALRYTPEIEELGKKLVERLRDEGEPYIALHLRYEKDMLAFTGCNHNLTSPEAEELRVMRYNVKHWKEKEIDSKEKRLQGGCPMSPREAALFLKAMGYPSSTRIYIVAGEIYGNNSMDALRAEYPNVYSHSTLATDEELEPFKYYQNRLAALDYIIALESDAFVYTYDGNMAKAVQGHRRFEGFRRTINPDRFNFVRLIDLLDEGSISWENFASEVKKLHSDRIGAPYLREVGQLPRLEENFYANPLPGCVCNRSQEQMKRQQLDQRHGMRVASQ</sequence>
<evidence type="ECO:0000256" key="14">
    <source>
        <dbReference type="SAM" id="MobiDB-lite"/>
    </source>
</evidence>
<comment type="subcellular location">
    <subcellularLocation>
        <location evidence="1">Membrane</location>
        <topology evidence="1">Single-pass type II membrane protein</topology>
    </subcellularLocation>
</comment>
<keyword evidence="4" id="KW-0328">Glycosyltransferase</keyword>
<feature type="transmembrane region" description="Helical" evidence="15">
    <location>
        <begin position="128"/>
        <end position="147"/>
    </location>
</feature>
<keyword evidence="11" id="KW-0294">Fucose metabolism</keyword>
<evidence type="ECO:0000256" key="6">
    <source>
        <dbReference type="ARBA" id="ARBA00022692"/>
    </source>
</evidence>
<evidence type="ECO:0000256" key="8">
    <source>
        <dbReference type="ARBA" id="ARBA00022989"/>
    </source>
</evidence>
<evidence type="ECO:0000256" key="2">
    <source>
        <dbReference type="ARBA" id="ARBA00004881"/>
    </source>
</evidence>
<evidence type="ECO:0000256" key="11">
    <source>
        <dbReference type="ARBA" id="ARBA00023253"/>
    </source>
</evidence>
<keyword evidence="8 15" id="KW-1133">Transmembrane helix</keyword>
<evidence type="ECO:0000313" key="17">
    <source>
        <dbReference type="Proteomes" id="UP001318860"/>
    </source>
</evidence>
<evidence type="ECO:0000256" key="5">
    <source>
        <dbReference type="ARBA" id="ARBA00022679"/>
    </source>
</evidence>
<dbReference type="InterPro" id="IPR024709">
    <property type="entry name" value="FucosylTrfase_pln"/>
</dbReference>
<evidence type="ECO:0000256" key="3">
    <source>
        <dbReference type="ARBA" id="ARBA00007737"/>
    </source>
</evidence>
<evidence type="ECO:0000256" key="10">
    <source>
        <dbReference type="ARBA" id="ARBA00023180"/>
    </source>
</evidence>
<dbReference type="PANTHER" id="PTHR31741">
    <property type="entry name" value="OS02G0726500 PROTEIN-RELATED"/>
    <property type="match status" value="1"/>
</dbReference>